<evidence type="ECO:0000256" key="7">
    <source>
        <dbReference type="RuleBase" id="RU003971"/>
    </source>
</evidence>
<keyword evidence="4" id="KW-0788">Thiol protease</keyword>
<dbReference type="PROSITE" id="PS01121">
    <property type="entry name" value="CASPASE_HIS"/>
    <property type="match status" value="1"/>
</dbReference>
<feature type="domain" description="Caspase family p20" evidence="9">
    <location>
        <begin position="135"/>
        <end position="264"/>
    </location>
</feature>
<dbReference type="AlphaFoldDB" id="A0A673B993"/>
<accession>A0A673B993</accession>
<dbReference type="InterPro" id="IPR011600">
    <property type="entry name" value="Pept_C14_caspase"/>
</dbReference>
<dbReference type="GO" id="GO:0042981">
    <property type="term" value="P:regulation of apoptotic process"/>
    <property type="evidence" value="ECO:0007669"/>
    <property type="project" value="InterPro"/>
</dbReference>
<dbReference type="SMART" id="SM00114">
    <property type="entry name" value="CARD"/>
    <property type="match status" value="1"/>
</dbReference>
<proteinExistence type="inferred from homology"/>
<dbReference type="PIRSF" id="PIRSF038001">
    <property type="entry name" value="Caspase_ICE"/>
    <property type="match status" value="1"/>
</dbReference>
<dbReference type="GO" id="GO:0072557">
    <property type="term" value="C:IPAF inflammasome complex"/>
    <property type="evidence" value="ECO:0007669"/>
    <property type="project" value="TreeGrafter"/>
</dbReference>
<reference evidence="11" key="3">
    <citation type="submission" date="2025-09" db="UniProtKB">
        <authorList>
            <consortium name="Ensembl"/>
        </authorList>
    </citation>
    <scope>IDENTIFICATION</scope>
</reference>
<gene>
    <name evidence="11" type="primary">LOC115431317</name>
</gene>
<dbReference type="InterPro" id="IPR033139">
    <property type="entry name" value="Caspase_cys_AS"/>
</dbReference>
<dbReference type="InterPro" id="IPR002138">
    <property type="entry name" value="Pept_C14_p10"/>
</dbReference>
<evidence type="ECO:0000256" key="3">
    <source>
        <dbReference type="ARBA" id="ARBA00022801"/>
    </source>
</evidence>
<dbReference type="SUPFAM" id="SSF52129">
    <property type="entry name" value="Caspase-like"/>
    <property type="match status" value="1"/>
</dbReference>
<keyword evidence="5" id="KW-0865">Zymogen</keyword>
<dbReference type="GO" id="GO:0072559">
    <property type="term" value="C:NLRP3 inflammasome complex"/>
    <property type="evidence" value="ECO:0007669"/>
    <property type="project" value="TreeGrafter"/>
</dbReference>
<dbReference type="Gene3D" id="3.40.50.1460">
    <property type="match status" value="1"/>
</dbReference>
<dbReference type="CDD" id="cd00032">
    <property type="entry name" value="CASc"/>
    <property type="match status" value="1"/>
</dbReference>
<feature type="active site" evidence="6">
    <location>
        <position position="212"/>
    </location>
</feature>
<evidence type="ECO:0000256" key="5">
    <source>
        <dbReference type="ARBA" id="ARBA00023145"/>
    </source>
</evidence>
<dbReference type="PRINTS" id="PR00376">
    <property type="entry name" value="IL1BCENZYME"/>
</dbReference>
<dbReference type="PROSITE" id="PS01122">
    <property type="entry name" value="CASPASE_CYS"/>
    <property type="match status" value="1"/>
</dbReference>
<evidence type="ECO:0000313" key="11">
    <source>
        <dbReference type="Ensembl" id="ENSSORP00005037884.1"/>
    </source>
</evidence>
<organism evidence="11 12">
    <name type="scientific">Sphaeramia orbicularis</name>
    <name type="common">orbiculate cardinalfish</name>
    <dbReference type="NCBI Taxonomy" id="375764"/>
    <lineage>
        <taxon>Eukaryota</taxon>
        <taxon>Metazoa</taxon>
        <taxon>Chordata</taxon>
        <taxon>Craniata</taxon>
        <taxon>Vertebrata</taxon>
        <taxon>Euteleostomi</taxon>
        <taxon>Actinopterygii</taxon>
        <taxon>Neopterygii</taxon>
        <taxon>Teleostei</taxon>
        <taxon>Neoteleostei</taxon>
        <taxon>Acanthomorphata</taxon>
        <taxon>Gobiaria</taxon>
        <taxon>Kurtiformes</taxon>
        <taxon>Apogonoidei</taxon>
        <taxon>Apogonidae</taxon>
        <taxon>Apogoninae</taxon>
        <taxon>Sphaeramia</taxon>
    </lineage>
</organism>
<evidence type="ECO:0000256" key="1">
    <source>
        <dbReference type="ARBA" id="ARBA00010134"/>
    </source>
</evidence>
<dbReference type="Ensembl" id="ENSSORT00005038871.1">
    <property type="protein sequence ID" value="ENSSORP00005037884.1"/>
    <property type="gene ID" value="ENSSORG00005017772.1"/>
</dbReference>
<keyword evidence="12" id="KW-1185">Reference proteome</keyword>
<dbReference type="SUPFAM" id="SSF47986">
    <property type="entry name" value="DEATH domain"/>
    <property type="match status" value="1"/>
</dbReference>
<evidence type="ECO:0000259" key="8">
    <source>
        <dbReference type="PROSITE" id="PS50207"/>
    </source>
</evidence>
<keyword evidence="2" id="KW-0645">Protease</keyword>
<dbReference type="InterPro" id="IPR016129">
    <property type="entry name" value="Caspase_his_AS"/>
</dbReference>
<dbReference type="InterPro" id="IPR015917">
    <property type="entry name" value="Pept_C14A"/>
</dbReference>
<dbReference type="InterPro" id="IPR001315">
    <property type="entry name" value="CARD"/>
</dbReference>
<keyword evidence="3" id="KW-0378">Hydrolase</keyword>
<dbReference type="Gene3D" id="1.10.533.10">
    <property type="entry name" value="Death Domain, Fas"/>
    <property type="match status" value="1"/>
</dbReference>
<feature type="domain" description="CARD" evidence="10">
    <location>
        <begin position="1"/>
        <end position="91"/>
    </location>
</feature>
<dbReference type="GeneID" id="115431317"/>
<reference evidence="11" key="2">
    <citation type="submission" date="2025-08" db="UniProtKB">
        <authorList>
            <consortium name="Ensembl"/>
        </authorList>
    </citation>
    <scope>IDENTIFICATION</scope>
</reference>
<dbReference type="PROSITE" id="PS50208">
    <property type="entry name" value="CASPASE_P20"/>
    <property type="match status" value="1"/>
</dbReference>
<reference evidence="11" key="1">
    <citation type="submission" date="2019-06" db="EMBL/GenBank/DDBJ databases">
        <authorList>
            <consortium name="Wellcome Sanger Institute Data Sharing"/>
        </authorList>
    </citation>
    <scope>NUCLEOTIDE SEQUENCE [LARGE SCALE GENOMIC DNA]</scope>
</reference>
<dbReference type="OrthoDB" id="6097640at2759"/>
<feature type="domain" description="Caspase family p10" evidence="8">
    <location>
        <begin position="301"/>
        <end position="388"/>
    </location>
</feature>
<dbReference type="InterPro" id="IPR002398">
    <property type="entry name" value="Pept_C14"/>
</dbReference>
<dbReference type="InterPro" id="IPR011029">
    <property type="entry name" value="DEATH-like_dom_sf"/>
</dbReference>
<evidence type="ECO:0000256" key="6">
    <source>
        <dbReference type="PIRSR" id="PIRSR038001-1"/>
    </source>
</evidence>
<dbReference type="RefSeq" id="XP_030007442.1">
    <property type="nucleotide sequence ID" value="XM_030151582.1"/>
</dbReference>
<dbReference type="Pfam" id="PF00656">
    <property type="entry name" value="Peptidase_C14"/>
    <property type="match status" value="1"/>
</dbReference>
<protein>
    <submittedName>
        <fullName evidence="11">Caspase-1-A-like</fullName>
    </submittedName>
</protein>
<dbReference type="InterPro" id="IPR029030">
    <property type="entry name" value="Caspase-like_dom_sf"/>
</dbReference>
<dbReference type="GO" id="GO:0004197">
    <property type="term" value="F:cysteine-type endopeptidase activity"/>
    <property type="evidence" value="ECO:0007669"/>
    <property type="project" value="InterPro"/>
</dbReference>
<dbReference type="InterPro" id="IPR001309">
    <property type="entry name" value="Pept_C14_p20"/>
</dbReference>
<evidence type="ECO:0000259" key="9">
    <source>
        <dbReference type="PROSITE" id="PS50208"/>
    </source>
</evidence>
<comment type="similarity">
    <text evidence="1 7">Belongs to the peptidase C14A family.</text>
</comment>
<dbReference type="InParanoid" id="A0A673B993"/>
<dbReference type="PROSITE" id="PS50209">
    <property type="entry name" value="CARD"/>
    <property type="match status" value="1"/>
</dbReference>
<dbReference type="GO" id="GO:0097169">
    <property type="term" value="C:AIM2 inflammasome complex"/>
    <property type="evidence" value="ECO:0007669"/>
    <property type="project" value="TreeGrafter"/>
</dbReference>
<dbReference type="PANTHER" id="PTHR47901:SF3">
    <property type="entry name" value="CASPASE-1"/>
    <property type="match status" value="1"/>
</dbReference>
<dbReference type="PANTHER" id="PTHR47901">
    <property type="entry name" value="CASPASE RECRUITMENT DOMAIN-CONTAINING PROTEIN 18"/>
    <property type="match status" value="1"/>
</dbReference>
<dbReference type="Pfam" id="PF00619">
    <property type="entry name" value="CARD"/>
    <property type="match status" value="1"/>
</dbReference>
<dbReference type="Proteomes" id="UP000472271">
    <property type="component" value="Chromosome 13"/>
</dbReference>
<evidence type="ECO:0000313" key="12">
    <source>
        <dbReference type="Proteomes" id="UP000472271"/>
    </source>
</evidence>
<dbReference type="GO" id="GO:0050727">
    <property type="term" value="P:regulation of inflammatory response"/>
    <property type="evidence" value="ECO:0007669"/>
    <property type="project" value="TreeGrafter"/>
</dbReference>
<dbReference type="GO" id="GO:0006508">
    <property type="term" value="P:proteolysis"/>
    <property type="evidence" value="ECO:0007669"/>
    <property type="project" value="UniProtKB-KW"/>
</dbReference>
<evidence type="ECO:0000259" key="10">
    <source>
        <dbReference type="PROSITE" id="PS50209"/>
    </source>
</evidence>
<evidence type="ECO:0000256" key="2">
    <source>
        <dbReference type="ARBA" id="ARBA00022670"/>
    </source>
</evidence>
<evidence type="ECO:0000256" key="4">
    <source>
        <dbReference type="ARBA" id="ARBA00022807"/>
    </source>
</evidence>
<dbReference type="PROSITE" id="PS50207">
    <property type="entry name" value="CASPASE_P10"/>
    <property type="match status" value="1"/>
</dbReference>
<sequence>MAASQLAKVRSKFVEKVSKEVIKQILDELLEDGVLNEGESESIIEENSSRADKARCLIDKVKKKGDVASTKMIVHLKSKDPTLYTTLGLSHEEPVQQAAEPLQKPSTLATTSQDNIEHKKLHGNSIYHVSKESMLSRVALLICNKDFTNKKLNRKGAEKDVVNMEHLLSTLGYEVVKHTNLTGKGIDSALMSFSQHSKLAHTDSVFVVIMSHGKLGAVFGVDYAEEKPDEFPINNIYKYLGPGNCPALLNKPKIIVIQACRGAEAGAVLVSDCVQPDVVSDDVSPPEEDQSAAEEGIEDDALHWEHKEKDFISLLSSTPDTVSYRQTDRGSFLIQYTMEVFNSSSRDDDIEELFRKVMQRFEDFSVHNKRQMPTKDRCTLTKRFYLFPGH</sequence>
<feature type="active site" evidence="6">
    <location>
        <position position="260"/>
    </location>
</feature>
<name>A0A673B993_9TELE</name>
<dbReference type="FunCoup" id="A0A673B993">
    <property type="interactions" value="922"/>
</dbReference>
<dbReference type="SMART" id="SM00115">
    <property type="entry name" value="CASc"/>
    <property type="match status" value="1"/>
</dbReference>